<feature type="region of interest" description="Disordered" evidence="2">
    <location>
        <begin position="526"/>
        <end position="586"/>
    </location>
</feature>
<gene>
    <name evidence="4" type="ORF">FCM35_KLT16999</name>
</gene>
<proteinExistence type="predicted"/>
<protein>
    <submittedName>
        <fullName evidence="4">Cellular nucleic acid-binding protein</fullName>
    </submittedName>
</protein>
<feature type="domain" description="CCHC-type" evidence="3">
    <location>
        <begin position="140"/>
        <end position="155"/>
    </location>
</feature>
<keyword evidence="5" id="KW-1185">Reference proteome</keyword>
<dbReference type="GO" id="GO:0008270">
    <property type="term" value="F:zinc ion binding"/>
    <property type="evidence" value="ECO:0007669"/>
    <property type="project" value="UniProtKB-KW"/>
</dbReference>
<dbReference type="InterPro" id="IPR001878">
    <property type="entry name" value="Znf_CCHC"/>
</dbReference>
<comment type="caution">
    <text evidence="4">The sequence shown here is derived from an EMBL/GenBank/DDBJ whole genome shotgun (WGS) entry which is preliminary data.</text>
</comment>
<feature type="compositionally biased region" description="Basic and acidic residues" evidence="2">
    <location>
        <begin position="555"/>
        <end position="570"/>
    </location>
</feature>
<evidence type="ECO:0000313" key="4">
    <source>
        <dbReference type="EMBL" id="KAF3339528.1"/>
    </source>
</evidence>
<keyword evidence="1" id="KW-0863">Zinc-finger</keyword>
<reference evidence="4" key="1">
    <citation type="submission" date="2020-01" db="EMBL/GenBank/DDBJ databases">
        <title>Genome sequence of Kobresia littledalei, the first chromosome-level genome in the family Cyperaceae.</title>
        <authorList>
            <person name="Qu G."/>
        </authorList>
    </citation>
    <scope>NUCLEOTIDE SEQUENCE</scope>
    <source>
        <strain evidence="4">C.B.Clarke</strain>
        <tissue evidence="4">Leaf</tissue>
    </source>
</reference>
<feature type="region of interest" description="Disordered" evidence="2">
    <location>
        <begin position="28"/>
        <end position="48"/>
    </location>
</feature>
<dbReference type="PROSITE" id="PS50158">
    <property type="entry name" value="ZF_CCHC"/>
    <property type="match status" value="2"/>
</dbReference>
<dbReference type="InterPro" id="IPR036875">
    <property type="entry name" value="Znf_CCHC_sf"/>
</dbReference>
<evidence type="ECO:0000256" key="2">
    <source>
        <dbReference type="SAM" id="MobiDB-lite"/>
    </source>
</evidence>
<name>A0A833RGS8_9POAL</name>
<feature type="region of interest" description="Disordered" evidence="2">
    <location>
        <begin position="167"/>
        <end position="199"/>
    </location>
</feature>
<dbReference type="SMART" id="SM00343">
    <property type="entry name" value="ZnF_C2HC"/>
    <property type="match status" value="2"/>
</dbReference>
<feature type="domain" description="CCHC-type" evidence="3">
    <location>
        <begin position="159"/>
        <end position="172"/>
    </location>
</feature>
<dbReference type="Gene3D" id="4.10.60.10">
    <property type="entry name" value="Zinc finger, CCHC-type"/>
    <property type="match status" value="1"/>
</dbReference>
<feature type="region of interest" description="Disordered" evidence="2">
    <location>
        <begin position="467"/>
        <end position="490"/>
    </location>
</feature>
<evidence type="ECO:0000259" key="3">
    <source>
        <dbReference type="PROSITE" id="PS50158"/>
    </source>
</evidence>
<feature type="compositionally biased region" description="Low complexity" evidence="2">
    <location>
        <begin position="530"/>
        <end position="542"/>
    </location>
</feature>
<feature type="compositionally biased region" description="Low complexity" evidence="2">
    <location>
        <begin position="170"/>
        <end position="179"/>
    </location>
</feature>
<dbReference type="Pfam" id="PF00098">
    <property type="entry name" value="zf-CCHC"/>
    <property type="match status" value="1"/>
</dbReference>
<keyword evidence="1" id="KW-0479">Metal-binding</keyword>
<evidence type="ECO:0000256" key="1">
    <source>
        <dbReference type="PROSITE-ProRule" id="PRU00047"/>
    </source>
</evidence>
<keyword evidence="1" id="KW-0862">Zinc</keyword>
<feature type="compositionally biased region" description="Low complexity" evidence="2">
    <location>
        <begin position="28"/>
        <end position="47"/>
    </location>
</feature>
<sequence length="613" mass="66768">MGSANAIAEVLRDLHRSLEKLSVSLLPSKGPHLSSPPSHSAPSPSLPQAATVTYSHSFIPQLNPIPNRPWLPPTTGSSVPYPRPSYTDVIRADILSQPVLPRPSPSVLSKTTLRLPPAKNPVSIKLAQLRSLSDKGLPVCYKCGDQGHYTVSCRNSLICFKCKKTGHRASSCSSSQPLLKPLPPPKIPPPPPETTPSTLLQPPSFSAETLPPITMFPRPIPTPERLHEASILPPMRYYATPATSQFRNSLSQGVVLTDSRNLGAQYIQAHLHRLFPIPRWTWIARELPNNQYLIAPPDLEWRNTVLREHQLLLSDIPFPVQAYEFTRFNNRQSLKNYWVQIYDYPHDLWRKPELSQLARDLGGILVDTDPRSLEHTSLAHTRIKIAVPDKEVIPACRNLIFTDTNGEINLPEPPPLAPIPTAPTDIAPPLARPIPPTSQPLTILPPSDVLLPNPTAPPLILLDHPPKPPVLESPLPHLDPLPDGPPTLEAPAPVQLTEPDVVPALETVPPPETLIASAEIPSEIPAALDPTPATVTVANPTPSQDRGKGQPTASEEARHYLCLKVKEGTTKKRGGKSGASSEGSDLSDLLRDRAAAFFHSSNLTTHTSSSSAS</sequence>
<dbReference type="AlphaFoldDB" id="A0A833RGS8"/>
<accession>A0A833RGS8</accession>
<organism evidence="4 5">
    <name type="scientific">Carex littledalei</name>
    <dbReference type="NCBI Taxonomy" id="544730"/>
    <lineage>
        <taxon>Eukaryota</taxon>
        <taxon>Viridiplantae</taxon>
        <taxon>Streptophyta</taxon>
        <taxon>Embryophyta</taxon>
        <taxon>Tracheophyta</taxon>
        <taxon>Spermatophyta</taxon>
        <taxon>Magnoliopsida</taxon>
        <taxon>Liliopsida</taxon>
        <taxon>Poales</taxon>
        <taxon>Cyperaceae</taxon>
        <taxon>Cyperoideae</taxon>
        <taxon>Cariceae</taxon>
        <taxon>Carex</taxon>
        <taxon>Carex subgen. Euthyceras</taxon>
    </lineage>
</organism>
<dbReference type="SUPFAM" id="SSF57756">
    <property type="entry name" value="Retrovirus zinc finger-like domains"/>
    <property type="match status" value="1"/>
</dbReference>
<feature type="compositionally biased region" description="Pro residues" evidence="2">
    <location>
        <begin position="180"/>
        <end position="194"/>
    </location>
</feature>
<evidence type="ECO:0000313" key="5">
    <source>
        <dbReference type="Proteomes" id="UP000623129"/>
    </source>
</evidence>
<feature type="compositionally biased region" description="Pro residues" evidence="2">
    <location>
        <begin position="467"/>
        <end position="485"/>
    </location>
</feature>
<dbReference type="EMBL" id="SWLB01000004">
    <property type="protein sequence ID" value="KAF3339528.1"/>
    <property type="molecule type" value="Genomic_DNA"/>
</dbReference>
<dbReference type="Proteomes" id="UP000623129">
    <property type="component" value="Unassembled WGS sequence"/>
</dbReference>
<dbReference type="GO" id="GO:0003676">
    <property type="term" value="F:nucleic acid binding"/>
    <property type="evidence" value="ECO:0007669"/>
    <property type="project" value="InterPro"/>
</dbReference>